<evidence type="ECO:0000313" key="2">
    <source>
        <dbReference type="Proteomes" id="UP000008206"/>
    </source>
</evidence>
<accession>E0U782</accession>
<sequence length="88" mass="9890">MIKSPIMIIGNDVLIVQRLSRHCLQQGAEVLPYYGLPSSEEITLFAPKALVFSSSLPEEIFENLGLSVIWWSELMTLQDLSEQLQALV</sequence>
<dbReference type="RefSeq" id="WP_013320579.1">
    <property type="nucleotide sequence ID" value="NC_014501.1"/>
</dbReference>
<keyword evidence="2" id="KW-1185">Reference proteome</keyword>
<gene>
    <name evidence="1" type="ordered locus">Cyan7822_0424</name>
</gene>
<dbReference type="OrthoDB" id="428138at2"/>
<organism evidence="1 2">
    <name type="scientific">Gloeothece verrucosa (strain PCC 7822)</name>
    <name type="common">Cyanothece sp. (strain PCC 7822)</name>
    <dbReference type="NCBI Taxonomy" id="497965"/>
    <lineage>
        <taxon>Bacteria</taxon>
        <taxon>Bacillati</taxon>
        <taxon>Cyanobacteriota</taxon>
        <taxon>Cyanophyceae</taxon>
        <taxon>Oscillatoriophycideae</taxon>
        <taxon>Chroococcales</taxon>
        <taxon>Aphanothecaceae</taxon>
        <taxon>Gloeothece</taxon>
        <taxon>Gloeothece verrucosa</taxon>
    </lineage>
</organism>
<dbReference type="Proteomes" id="UP000008206">
    <property type="component" value="Chromosome"/>
</dbReference>
<evidence type="ECO:0000313" key="1">
    <source>
        <dbReference type="EMBL" id="ADN12469.1"/>
    </source>
</evidence>
<name>E0U782_GLOV7</name>
<protein>
    <submittedName>
        <fullName evidence="1">Uncharacterized protein</fullName>
    </submittedName>
</protein>
<dbReference type="EMBL" id="CP002198">
    <property type="protein sequence ID" value="ADN12469.1"/>
    <property type="molecule type" value="Genomic_DNA"/>
</dbReference>
<dbReference type="KEGG" id="cyj:Cyan7822_0424"/>
<dbReference type="eggNOG" id="ENOG50338TV">
    <property type="taxonomic scope" value="Bacteria"/>
</dbReference>
<dbReference type="HOGENOM" id="CLU_2463909_0_0_3"/>
<dbReference type="AlphaFoldDB" id="E0U782"/>
<reference evidence="2" key="1">
    <citation type="journal article" date="2011" name="MBio">
        <title>Novel metabolic attributes of the genus Cyanothece, comprising a group of unicellular nitrogen-fixing Cyanobacteria.</title>
        <authorList>
            <person name="Bandyopadhyay A."/>
            <person name="Elvitigala T."/>
            <person name="Welsh E."/>
            <person name="Stockel J."/>
            <person name="Liberton M."/>
            <person name="Min H."/>
            <person name="Sherman L.A."/>
            <person name="Pakrasi H.B."/>
        </authorList>
    </citation>
    <scope>NUCLEOTIDE SEQUENCE [LARGE SCALE GENOMIC DNA]</scope>
    <source>
        <strain evidence="2">PCC 7822</strain>
    </source>
</reference>
<proteinExistence type="predicted"/>